<dbReference type="InterPro" id="IPR032724">
    <property type="entry name" value="SCP1.201-like"/>
</dbReference>
<name>A0ABP7SHZ1_9PSEU</name>
<keyword evidence="2" id="KW-1185">Reference proteome</keyword>
<sequence>MDNVRHSAEVAVPETVQRWITQLGIDATIASTQQQAPVTPSRMSPAEQQQTLERLRKQLPPPVEAGSGVKTHGRWMAADGAVNSIVSGRDADSDHVDRLLLKRGLPARRRAARSADVELKLAARMVETGTRHVTVVINHRPCVGPYGCDTLVPIVLPPEYTLTVLGSDGYRETFEGGATPWWSR</sequence>
<dbReference type="Pfam" id="PF14428">
    <property type="entry name" value="DddA-like"/>
    <property type="match status" value="1"/>
</dbReference>
<dbReference type="Proteomes" id="UP001501747">
    <property type="component" value="Unassembled WGS sequence"/>
</dbReference>
<reference evidence="2" key="1">
    <citation type="journal article" date="2019" name="Int. J. Syst. Evol. Microbiol.">
        <title>The Global Catalogue of Microorganisms (GCM) 10K type strain sequencing project: providing services to taxonomists for standard genome sequencing and annotation.</title>
        <authorList>
            <consortium name="The Broad Institute Genomics Platform"/>
            <consortium name="The Broad Institute Genome Sequencing Center for Infectious Disease"/>
            <person name="Wu L."/>
            <person name="Ma J."/>
        </authorList>
    </citation>
    <scope>NUCLEOTIDE SEQUENCE [LARGE SCALE GENOMIC DNA]</scope>
    <source>
        <strain evidence="2">JCM 17342</strain>
    </source>
</reference>
<accession>A0ABP7SHZ1</accession>
<evidence type="ECO:0008006" key="3">
    <source>
        <dbReference type="Google" id="ProtNLM"/>
    </source>
</evidence>
<proteinExistence type="predicted"/>
<protein>
    <recommendedName>
        <fullName evidence="3">Nucleic acid/nucleotide deaminase of polymorphic system toxin</fullName>
    </recommendedName>
</protein>
<dbReference type="RefSeq" id="WP_344876611.1">
    <property type="nucleotide sequence ID" value="NZ_BAABAL010000013.1"/>
</dbReference>
<organism evidence="1 2">
    <name type="scientific">Allokutzneria multivorans</name>
    <dbReference type="NCBI Taxonomy" id="1142134"/>
    <lineage>
        <taxon>Bacteria</taxon>
        <taxon>Bacillati</taxon>
        <taxon>Actinomycetota</taxon>
        <taxon>Actinomycetes</taxon>
        <taxon>Pseudonocardiales</taxon>
        <taxon>Pseudonocardiaceae</taxon>
        <taxon>Allokutzneria</taxon>
    </lineage>
</organism>
<comment type="caution">
    <text evidence="1">The sequence shown here is derived from an EMBL/GenBank/DDBJ whole genome shotgun (WGS) entry which is preliminary data.</text>
</comment>
<gene>
    <name evidence="1" type="ORF">GCM10022247_38250</name>
</gene>
<dbReference type="EMBL" id="BAABAL010000013">
    <property type="protein sequence ID" value="GAA4012023.1"/>
    <property type="molecule type" value="Genomic_DNA"/>
</dbReference>
<evidence type="ECO:0000313" key="1">
    <source>
        <dbReference type="EMBL" id="GAA4012023.1"/>
    </source>
</evidence>
<evidence type="ECO:0000313" key="2">
    <source>
        <dbReference type="Proteomes" id="UP001501747"/>
    </source>
</evidence>